<keyword evidence="6" id="KW-1185">Reference proteome</keyword>
<evidence type="ECO:0000313" key="5">
    <source>
        <dbReference type="EMBL" id="MBD8080295.1"/>
    </source>
</evidence>
<dbReference type="PANTHER" id="PTHR42756:SF1">
    <property type="entry name" value="TRANSCRIPTIONAL REPRESSOR OF EMRAB OPERON"/>
    <property type="match status" value="1"/>
</dbReference>
<evidence type="ECO:0000313" key="6">
    <source>
        <dbReference type="Proteomes" id="UP000610846"/>
    </source>
</evidence>
<dbReference type="InterPro" id="IPR000835">
    <property type="entry name" value="HTH_MarR-typ"/>
</dbReference>
<dbReference type="GO" id="GO:0003677">
    <property type="term" value="F:DNA binding"/>
    <property type="evidence" value="ECO:0007669"/>
    <property type="project" value="UniProtKB-KW"/>
</dbReference>
<sequence>MDDNDRIDALVGQWADERPDLDLDAMALLARLGRTAELVDARTQALAADYGVNRGDGDVLFALRRAGAPYRLSPTSLARALLMTTGTMTGRLDRLETRGLIVRVPSTQDRRSLDVELTDEGRRQVDDAVTRHGATQREIVATLTATDRADLDRVTRRLITHLGSD</sequence>
<dbReference type="EMBL" id="JACYHB010000014">
    <property type="protein sequence ID" value="MBD8080295.1"/>
    <property type="molecule type" value="Genomic_DNA"/>
</dbReference>
<comment type="caution">
    <text evidence="5">The sequence shown here is derived from an EMBL/GenBank/DDBJ whole genome shotgun (WGS) entry which is preliminary data.</text>
</comment>
<keyword evidence="3" id="KW-0804">Transcription</keyword>
<dbReference type="SUPFAM" id="SSF46785">
    <property type="entry name" value="Winged helix' DNA-binding domain"/>
    <property type="match status" value="1"/>
</dbReference>
<dbReference type="Gene3D" id="1.10.10.10">
    <property type="entry name" value="Winged helix-like DNA-binding domain superfamily/Winged helix DNA-binding domain"/>
    <property type="match status" value="1"/>
</dbReference>
<evidence type="ECO:0000256" key="3">
    <source>
        <dbReference type="ARBA" id="ARBA00023163"/>
    </source>
</evidence>
<keyword evidence="2" id="KW-0238">DNA-binding</keyword>
<dbReference type="AlphaFoldDB" id="A0A927J1X9"/>
<dbReference type="PROSITE" id="PS50995">
    <property type="entry name" value="HTH_MARR_2"/>
    <property type="match status" value="1"/>
</dbReference>
<organism evidence="5 6">
    <name type="scientific">Cellulosimicrobium arenosum</name>
    <dbReference type="NCBI Taxonomy" id="2708133"/>
    <lineage>
        <taxon>Bacteria</taxon>
        <taxon>Bacillati</taxon>
        <taxon>Actinomycetota</taxon>
        <taxon>Actinomycetes</taxon>
        <taxon>Micrococcales</taxon>
        <taxon>Promicromonosporaceae</taxon>
        <taxon>Cellulosimicrobium</taxon>
    </lineage>
</organism>
<feature type="domain" description="HTH marR-type" evidence="4">
    <location>
        <begin position="25"/>
        <end position="160"/>
    </location>
</feature>
<evidence type="ECO:0000256" key="1">
    <source>
        <dbReference type="ARBA" id="ARBA00023015"/>
    </source>
</evidence>
<dbReference type="InterPro" id="IPR036388">
    <property type="entry name" value="WH-like_DNA-bd_sf"/>
</dbReference>
<dbReference type="PANTHER" id="PTHR42756">
    <property type="entry name" value="TRANSCRIPTIONAL REGULATOR, MARR"/>
    <property type="match status" value="1"/>
</dbReference>
<evidence type="ECO:0000259" key="4">
    <source>
        <dbReference type="PROSITE" id="PS50995"/>
    </source>
</evidence>
<dbReference type="GO" id="GO:0003700">
    <property type="term" value="F:DNA-binding transcription factor activity"/>
    <property type="evidence" value="ECO:0007669"/>
    <property type="project" value="InterPro"/>
</dbReference>
<dbReference type="SMART" id="SM00347">
    <property type="entry name" value="HTH_MARR"/>
    <property type="match status" value="1"/>
</dbReference>
<reference evidence="5" key="1">
    <citation type="journal article" date="2018" name="Curr. Microbiol.">
        <title>Cellulosimicrobium arenosum sp. nov., Isolated from Marine Sediment Sand.</title>
        <authorList>
            <person name="Oh M."/>
            <person name="Kim J.H."/>
            <person name="Yoon J.H."/>
            <person name="Schumann P."/>
            <person name="Kim W."/>
        </authorList>
    </citation>
    <scope>NUCLEOTIDE SEQUENCE</scope>
    <source>
        <strain evidence="5">KCTC 49039</strain>
    </source>
</reference>
<keyword evidence="1" id="KW-0805">Transcription regulation</keyword>
<accession>A0A927J1X9</accession>
<reference evidence="5" key="2">
    <citation type="submission" date="2020-09" db="EMBL/GenBank/DDBJ databases">
        <authorList>
            <person name="Yu Y."/>
        </authorList>
    </citation>
    <scope>NUCLEOTIDE SEQUENCE</scope>
    <source>
        <strain evidence="5">KCTC 49039</strain>
    </source>
</reference>
<gene>
    <name evidence="5" type="ORF">IF651_14660</name>
</gene>
<name>A0A927J1X9_9MICO</name>
<dbReference type="RefSeq" id="WP_191829883.1">
    <property type="nucleotide sequence ID" value="NZ_JACYHB010000014.1"/>
</dbReference>
<evidence type="ECO:0000256" key="2">
    <source>
        <dbReference type="ARBA" id="ARBA00023125"/>
    </source>
</evidence>
<dbReference type="Pfam" id="PF12802">
    <property type="entry name" value="MarR_2"/>
    <property type="match status" value="1"/>
</dbReference>
<dbReference type="Proteomes" id="UP000610846">
    <property type="component" value="Unassembled WGS sequence"/>
</dbReference>
<dbReference type="InterPro" id="IPR036390">
    <property type="entry name" value="WH_DNA-bd_sf"/>
</dbReference>
<proteinExistence type="predicted"/>
<protein>
    <submittedName>
        <fullName evidence="5">MarR family transcriptional regulator</fullName>
    </submittedName>
</protein>
<dbReference type="PROSITE" id="PS01117">
    <property type="entry name" value="HTH_MARR_1"/>
    <property type="match status" value="1"/>
</dbReference>
<dbReference type="PRINTS" id="PR00598">
    <property type="entry name" value="HTHMARR"/>
</dbReference>
<dbReference type="InterPro" id="IPR023187">
    <property type="entry name" value="Tscrpt_reg_MarR-type_CS"/>
</dbReference>